<protein>
    <recommendedName>
        <fullName evidence="2">DUF8070 domain-containing protein</fullName>
    </recommendedName>
</protein>
<sequence length="106" mass="10943">MDWQPLARGVLLYGVAAAAGLTVTLVALVTGSEPALFALMLGGFVCLLFGFGVRDVRPNHVGPGAGDDVPRVNARFRRQLPTDLILACYGVGLAVLSFGGMTVVAG</sequence>
<feature type="transmembrane region" description="Helical" evidence="1">
    <location>
        <begin position="35"/>
        <end position="53"/>
    </location>
</feature>
<evidence type="ECO:0000259" key="2">
    <source>
        <dbReference type="Pfam" id="PF26267"/>
    </source>
</evidence>
<organism evidence="3 4">
    <name type="scientific">Halolamina litorea</name>
    <dbReference type="NCBI Taxonomy" id="1515593"/>
    <lineage>
        <taxon>Archaea</taxon>
        <taxon>Methanobacteriati</taxon>
        <taxon>Methanobacteriota</taxon>
        <taxon>Stenosarchaea group</taxon>
        <taxon>Halobacteria</taxon>
        <taxon>Halobacteriales</taxon>
        <taxon>Haloferacaceae</taxon>
    </lineage>
</organism>
<accession>A0ABD6BQC2</accession>
<keyword evidence="1" id="KW-0812">Transmembrane</keyword>
<dbReference type="RefSeq" id="WP_267646319.1">
    <property type="nucleotide sequence ID" value="NZ_JANHGR010000001.1"/>
</dbReference>
<evidence type="ECO:0000313" key="3">
    <source>
        <dbReference type="EMBL" id="MFD1567344.1"/>
    </source>
</evidence>
<dbReference type="InterPro" id="IPR058383">
    <property type="entry name" value="DUF8070"/>
</dbReference>
<evidence type="ECO:0000256" key="1">
    <source>
        <dbReference type="SAM" id="Phobius"/>
    </source>
</evidence>
<feature type="transmembrane region" description="Helical" evidence="1">
    <location>
        <begin position="10"/>
        <end position="29"/>
    </location>
</feature>
<proteinExistence type="predicted"/>
<comment type="caution">
    <text evidence="3">The sequence shown here is derived from an EMBL/GenBank/DDBJ whole genome shotgun (WGS) entry which is preliminary data.</text>
</comment>
<evidence type="ECO:0000313" key="4">
    <source>
        <dbReference type="Proteomes" id="UP001597139"/>
    </source>
</evidence>
<dbReference type="EMBL" id="JBHUCZ010000003">
    <property type="protein sequence ID" value="MFD1567344.1"/>
    <property type="molecule type" value="Genomic_DNA"/>
</dbReference>
<dbReference type="Proteomes" id="UP001597139">
    <property type="component" value="Unassembled WGS sequence"/>
</dbReference>
<dbReference type="AlphaFoldDB" id="A0ABD6BQC2"/>
<keyword evidence="4" id="KW-1185">Reference proteome</keyword>
<gene>
    <name evidence="3" type="ORF">ACFSAU_07550</name>
</gene>
<keyword evidence="1" id="KW-0472">Membrane</keyword>
<dbReference type="Pfam" id="PF26267">
    <property type="entry name" value="DUF8070"/>
    <property type="match status" value="1"/>
</dbReference>
<name>A0ABD6BQC2_9EURY</name>
<feature type="domain" description="DUF8070" evidence="2">
    <location>
        <begin position="1"/>
        <end position="104"/>
    </location>
</feature>
<keyword evidence="1" id="KW-1133">Transmembrane helix</keyword>
<reference evidence="3 4" key="1">
    <citation type="journal article" date="2019" name="Int. J. Syst. Evol. Microbiol.">
        <title>The Global Catalogue of Microorganisms (GCM) 10K type strain sequencing project: providing services to taxonomists for standard genome sequencing and annotation.</title>
        <authorList>
            <consortium name="The Broad Institute Genomics Platform"/>
            <consortium name="The Broad Institute Genome Sequencing Center for Infectious Disease"/>
            <person name="Wu L."/>
            <person name="Ma J."/>
        </authorList>
    </citation>
    <scope>NUCLEOTIDE SEQUENCE [LARGE SCALE GENOMIC DNA]</scope>
    <source>
        <strain evidence="3 4">CGMCC 1.12859</strain>
    </source>
</reference>
<feature type="transmembrane region" description="Helical" evidence="1">
    <location>
        <begin position="84"/>
        <end position="105"/>
    </location>
</feature>